<evidence type="ECO:0000256" key="1">
    <source>
        <dbReference type="ARBA" id="ARBA00006817"/>
    </source>
</evidence>
<dbReference type="Gene3D" id="3.30.530.20">
    <property type="match status" value="1"/>
</dbReference>
<sequence length="155" mass="17657">MARKTKVEAADGAQELHITREFDLPVELLFKAYTVPELVEQWMGTKVIELDNHAHGGWRFRTSDAGGKVLFEAHGTIHDFGQDRRIVRTFEMENAGLDPQIEYLDFEALTDETSKLTMHIVYRSGEQRDRMLQFGMAHGINMAHDKLQDVAAAAR</sequence>
<organism evidence="3 4">
    <name type="scientific">Candidatus Kapaibacterium thiocyanatum</name>
    <dbReference type="NCBI Taxonomy" id="1895771"/>
    <lineage>
        <taxon>Bacteria</taxon>
        <taxon>Pseudomonadati</taxon>
        <taxon>Candidatus Kapaibacteriota</taxon>
        <taxon>Candidatus Kapaibacteriia</taxon>
        <taxon>Candidatus Kapaibacteriales</taxon>
        <taxon>Candidatus Kapaibacteriaceae</taxon>
        <taxon>Candidatus Kapaibacterium</taxon>
    </lineage>
</organism>
<dbReference type="STRING" id="1895771.BGO89_04050"/>
<dbReference type="EMBL" id="MKVH01000003">
    <property type="protein sequence ID" value="OJX60751.1"/>
    <property type="molecule type" value="Genomic_DNA"/>
</dbReference>
<evidence type="ECO:0000313" key="4">
    <source>
        <dbReference type="Proteomes" id="UP000184233"/>
    </source>
</evidence>
<proteinExistence type="inferred from homology"/>
<gene>
    <name evidence="3" type="ORF">BGO89_04050</name>
</gene>
<dbReference type="Proteomes" id="UP000184233">
    <property type="component" value="Unassembled WGS sequence"/>
</dbReference>
<name>A0A1M3L5B3_9BACT</name>
<comment type="caution">
    <text evidence="3">The sequence shown here is derived from an EMBL/GenBank/DDBJ whole genome shotgun (WGS) entry which is preliminary data.</text>
</comment>
<dbReference type="Pfam" id="PF08327">
    <property type="entry name" value="AHSA1"/>
    <property type="match status" value="1"/>
</dbReference>
<accession>A0A1M3L5B3</accession>
<feature type="domain" description="Activator of Hsp90 ATPase homologue 1/2-like C-terminal" evidence="2">
    <location>
        <begin position="23"/>
        <end position="150"/>
    </location>
</feature>
<comment type="similarity">
    <text evidence="1">Belongs to the AHA1 family.</text>
</comment>
<dbReference type="InterPro" id="IPR023393">
    <property type="entry name" value="START-like_dom_sf"/>
</dbReference>
<dbReference type="SUPFAM" id="SSF55961">
    <property type="entry name" value="Bet v1-like"/>
    <property type="match status" value="1"/>
</dbReference>
<protein>
    <submittedName>
        <fullName evidence="3">ATPase</fullName>
    </submittedName>
</protein>
<dbReference type="AlphaFoldDB" id="A0A1M3L5B3"/>
<evidence type="ECO:0000313" key="3">
    <source>
        <dbReference type="EMBL" id="OJX60751.1"/>
    </source>
</evidence>
<evidence type="ECO:0000259" key="2">
    <source>
        <dbReference type="Pfam" id="PF08327"/>
    </source>
</evidence>
<dbReference type="InterPro" id="IPR013538">
    <property type="entry name" value="ASHA1/2-like_C"/>
</dbReference>
<reference evidence="3 4" key="1">
    <citation type="submission" date="2016-09" db="EMBL/GenBank/DDBJ databases">
        <title>Genome-resolved meta-omics ties microbial dynamics to process performance in biotechnology for thiocyanate degradation.</title>
        <authorList>
            <person name="Kantor R.S."/>
            <person name="Huddy R.J."/>
            <person name="Iyer R."/>
            <person name="Thomas B.C."/>
            <person name="Brown C.T."/>
            <person name="Anantharaman K."/>
            <person name="Tringe S."/>
            <person name="Hettich R.L."/>
            <person name="Harrison S.T."/>
            <person name="Banfield J.F."/>
        </authorList>
    </citation>
    <scope>NUCLEOTIDE SEQUENCE [LARGE SCALE GENOMIC DNA]</scope>
    <source>
        <strain evidence="3">59-99</strain>
    </source>
</reference>